<dbReference type="RefSeq" id="WP_144727095.1">
    <property type="nucleotide sequence ID" value="NZ_CAWOWR010000097.1"/>
</dbReference>
<feature type="domain" description="HTH marR-type" evidence="4">
    <location>
        <begin position="7"/>
        <end position="137"/>
    </location>
</feature>
<keyword evidence="6" id="KW-1185">Reference proteome</keyword>
<dbReference type="STRING" id="553385.GCA_000591415_02833"/>
<dbReference type="InterPro" id="IPR036388">
    <property type="entry name" value="WH-like_DNA-bd_sf"/>
</dbReference>
<dbReference type="GO" id="GO:0003677">
    <property type="term" value="F:DNA binding"/>
    <property type="evidence" value="ECO:0007669"/>
    <property type="project" value="UniProtKB-KW"/>
</dbReference>
<dbReference type="SMART" id="SM00347">
    <property type="entry name" value="HTH_MARR"/>
    <property type="match status" value="1"/>
</dbReference>
<keyword evidence="2" id="KW-0238">DNA-binding</keyword>
<gene>
    <name evidence="5" type="ORF">FQP86_06955</name>
</gene>
<dbReference type="Gene3D" id="1.10.10.10">
    <property type="entry name" value="Winged helix-like DNA-binding domain superfamily/Winged helix DNA-binding domain"/>
    <property type="match status" value="1"/>
</dbReference>
<dbReference type="GO" id="GO:0003700">
    <property type="term" value="F:DNA-binding transcription factor activity"/>
    <property type="evidence" value="ECO:0007669"/>
    <property type="project" value="InterPro"/>
</dbReference>
<organism evidence="5 6">
    <name type="scientific">Cobetia crustatorum</name>
    <dbReference type="NCBI Taxonomy" id="553385"/>
    <lineage>
        <taxon>Bacteria</taxon>
        <taxon>Pseudomonadati</taxon>
        <taxon>Pseudomonadota</taxon>
        <taxon>Gammaproteobacteria</taxon>
        <taxon>Oceanospirillales</taxon>
        <taxon>Halomonadaceae</taxon>
        <taxon>Cobetia</taxon>
    </lineage>
</organism>
<dbReference type="Pfam" id="PF12802">
    <property type="entry name" value="MarR_2"/>
    <property type="match status" value="1"/>
</dbReference>
<keyword evidence="3" id="KW-0804">Transcription</keyword>
<dbReference type="EMBL" id="VNFH01000004">
    <property type="protein sequence ID" value="TVU71260.1"/>
    <property type="molecule type" value="Genomic_DNA"/>
</dbReference>
<evidence type="ECO:0000256" key="1">
    <source>
        <dbReference type="ARBA" id="ARBA00023015"/>
    </source>
</evidence>
<keyword evidence="1" id="KW-0805">Transcription regulation</keyword>
<dbReference type="PANTHER" id="PTHR42756:SF1">
    <property type="entry name" value="TRANSCRIPTIONAL REPRESSOR OF EMRAB OPERON"/>
    <property type="match status" value="1"/>
</dbReference>
<name>A0A558HQ53_9GAMM</name>
<comment type="caution">
    <text evidence="5">The sequence shown here is derived from an EMBL/GenBank/DDBJ whole genome shotgun (WGS) entry which is preliminary data.</text>
</comment>
<proteinExistence type="predicted"/>
<dbReference type="Proteomes" id="UP000319941">
    <property type="component" value="Unassembled WGS sequence"/>
</dbReference>
<dbReference type="SUPFAM" id="SSF46785">
    <property type="entry name" value="Winged helix' DNA-binding domain"/>
    <property type="match status" value="1"/>
</dbReference>
<dbReference type="OrthoDB" id="6196575at2"/>
<dbReference type="AlphaFoldDB" id="A0A558HQ53"/>
<dbReference type="InterPro" id="IPR000835">
    <property type="entry name" value="HTH_MarR-typ"/>
</dbReference>
<evidence type="ECO:0000313" key="6">
    <source>
        <dbReference type="Proteomes" id="UP000319941"/>
    </source>
</evidence>
<evidence type="ECO:0000259" key="4">
    <source>
        <dbReference type="PROSITE" id="PS50995"/>
    </source>
</evidence>
<dbReference type="PANTHER" id="PTHR42756">
    <property type="entry name" value="TRANSCRIPTIONAL REGULATOR, MARR"/>
    <property type="match status" value="1"/>
</dbReference>
<dbReference type="InterPro" id="IPR036390">
    <property type="entry name" value="WH_DNA-bd_sf"/>
</dbReference>
<evidence type="ECO:0000313" key="5">
    <source>
        <dbReference type="EMBL" id="TVU71260.1"/>
    </source>
</evidence>
<sequence length="151" mass="17031">MATQSLNEALHQLLHVYKRQLRAGVIRHQIPLSITHIRMLKGICRIPDSTAGTFVQRMGQDKARVTRIINELMNDALVEKRDNPHDRRSQFLVPTDAGLKMLGRIEALEEEAAAQMTGQLSAEDIEAFMRITATMTQNAADTADKEKDDHE</sequence>
<protein>
    <submittedName>
        <fullName evidence="5">Winged helix-turn-helix transcriptional regulator</fullName>
    </submittedName>
</protein>
<evidence type="ECO:0000256" key="2">
    <source>
        <dbReference type="ARBA" id="ARBA00023125"/>
    </source>
</evidence>
<dbReference type="PROSITE" id="PS50995">
    <property type="entry name" value="HTH_MARR_2"/>
    <property type="match status" value="1"/>
</dbReference>
<reference evidence="5 6" key="1">
    <citation type="submission" date="2019-07" db="EMBL/GenBank/DDBJ databases">
        <title>Diversity of Bacteria from Kongsfjorden, Arctic.</title>
        <authorList>
            <person name="Yu Y."/>
        </authorList>
    </citation>
    <scope>NUCLEOTIDE SEQUENCE [LARGE SCALE GENOMIC DNA]</scope>
    <source>
        <strain evidence="5 6">SM1923</strain>
    </source>
</reference>
<evidence type="ECO:0000256" key="3">
    <source>
        <dbReference type="ARBA" id="ARBA00023163"/>
    </source>
</evidence>
<accession>A0A558HQ53</accession>